<evidence type="ECO:0000256" key="1">
    <source>
        <dbReference type="ARBA" id="ARBA00023015"/>
    </source>
</evidence>
<dbReference type="SMART" id="SM00421">
    <property type="entry name" value="HTH_LUXR"/>
    <property type="match status" value="1"/>
</dbReference>
<evidence type="ECO:0000256" key="3">
    <source>
        <dbReference type="ARBA" id="ARBA00023163"/>
    </source>
</evidence>
<keyword evidence="4" id="KW-1133">Transmembrane helix</keyword>
<protein>
    <submittedName>
        <fullName evidence="6">Helix-turn-helix transcriptional regulator</fullName>
    </submittedName>
</protein>
<dbReference type="AlphaFoldDB" id="A0A6L8VHT8"/>
<organism evidence="6 7">
    <name type="scientific">Frigidibacter albus</name>
    <dbReference type="NCBI Taxonomy" id="1465486"/>
    <lineage>
        <taxon>Bacteria</taxon>
        <taxon>Pseudomonadati</taxon>
        <taxon>Pseudomonadota</taxon>
        <taxon>Alphaproteobacteria</taxon>
        <taxon>Rhodobacterales</taxon>
        <taxon>Paracoccaceae</taxon>
        <taxon>Frigidibacter</taxon>
    </lineage>
</organism>
<dbReference type="PANTHER" id="PTHR44688">
    <property type="entry name" value="DNA-BINDING TRANSCRIPTIONAL ACTIVATOR DEVR_DOSR"/>
    <property type="match status" value="1"/>
</dbReference>
<dbReference type="RefSeq" id="WP_161344662.1">
    <property type="nucleotide sequence ID" value="NZ_BMGW01000003.1"/>
</dbReference>
<keyword evidence="4" id="KW-0812">Transmembrane</keyword>
<gene>
    <name evidence="6" type="ORF">GS660_06580</name>
</gene>
<dbReference type="CDD" id="cd06170">
    <property type="entry name" value="LuxR_C_like"/>
    <property type="match status" value="1"/>
</dbReference>
<evidence type="ECO:0000256" key="4">
    <source>
        <dbReference type="SAM" id="Phobius"/>
    </source>
</evidence>
<evidence type="ECO:0000313" key="7">
    <source>
        <dbReference type="Proteomes" id="UP000477083"/>
    </source>
</evidence>
<comment type="caution">
    <text evidence="6">The sequence shown here is derived from an EMBL/GenBank/DDBJ whole genome shotgun (WGS) entry which is preliminary data.</text>
</comment>
<keyword evidence="7" id="KW-1185">Reference proteome</keyword>
<dbReference type="PRINTS" id="PR00038">
    <property type="entry name" value="HTHLUXR"/>
</dbReference>
<dbReference type="PROSITE" id="PS50043">
    <property type="entry name" value="HTH_LUXR_2"/>
    <property type="match status" value="1"/>
</dbReference>
<dbReference type="SUPFAM" id="SSF46894">
    <property type="entry name" value="C-terminal effector domain of the bipartite response regulators"/>
    <property type="match status" value="1"/>
</dbReference>
<dbReference type="OrthoDB" id="8277135at2"/>
<proteinExistence type="predicted"/>
<keyword evidence="4" id="KW-0472">Membrane</keyword>
<feature type="transmembrane region" description="Helical" evidence="4">
    <location>
        <begin position="52"/>
        <end position="71"/>
    </location>
</feature>
<dbReference type="InterPro" id="IPR016032">
    <property type="entry name" value="Sig_transdc_resp-reg_C-effctor"/>
</dbReference>
<dbReference type="EMBL" id="WWNR01000003">
    <property type="protein sequence ID" value="MZQ88760.1"/>
    <property type="molecule type" value="Genomic_DNA"/>
</dbReference>
<dbReference type="PANTHER" id="PTHR44688:SF16">
    <property type="entry name" value="DNA-BINDING TRANSCRIPTIONAL ACTIVATOR DEVR_DOSR"/>
    <property type="match status" value="1"/>
</dbReference>
<feature type="domain" description="HTH luxR-type" evidence="5">
    <location>
        <begin position="98"/>
        <end position="163"/>
    </location>
</feature>
<feature type="transmembrane region" description="Helical" evidence="4">
    <location>
        <begin position="12"/>
        <end position="32"/>
    </location>
</feature>
<dbReference type="Proteomes" id="UP000477083">
    <property type="component" value="Unassembled WGS sequence"/>
</dbReference>
<evidence type="ECO:0000259" key="5">
    <source>
        <dbReference type="PROSITE" id="PS50043"/>
    </source>
</evidence>
<dbReference type="Gene3D" id="1.10.10.10">
    <property type="entry name" value="Winged helix-like DNA-binding domain superfamily/Winged helix DNA-binding domain"/>
    <property type="match status" value="1"/>
</dbReference>
<dbReference type="GO" id="GO:0006355">
    <property type="term" value="P:regulation of DNA-templated transcription"/>
    <property type="evidence" value="ECO:0007669"/>
    <property type="project" value="InterPro"/>
</dbReference>
<keyword evidence="3" id="KW-0804">Transcription</keyword>
<dbReference type="GO" id="GO:0003677">
    <property type="term" value="F:DNA binding"/>
    <property type="evidence" value="ECO:0007669"/>
    <property type="project" value="UniProtKB-KW"/>
</dbReference>
<keyword evidence="1" id="KW-0805">Transcription regulation</keyword>
<evidence type="ECO:0000313" key="6">
    <source>
        <dbReference type="EMBL" id="MZQ88760.1"/>
    </source>
</evidence>
<keyword evidence="2" id="KW-0238">DNA-binding</keyword>
<name>A0A6L8VHT8_9RHOB</name>
<accession>A0A6L8VHT8</accession>
<dbReference type="InterPro" id="IPR036388">
    <property type="entry name" value="WH-like_DNA-bd_sf"/>
</dbReference>
<reference evidence="6 7" key="1">
    <citation type="submission" date="2020-01" db="EMBL/GenBank/DDBJ databases">
        <title>Frigidibacter albus SP32T (=CGMCC 1.13995T).</title>
        <authorList>
            <person name="Liao X."/>
        </authorList>
    </citation>
    <scope>NUCLEOTIDE SEQUENCE [LARGE SCALE GENOMIC DNA]</scope>
    <source>
        <strain evidence="6 7">SP32</strain>
    </source>
</reference>
<dbReference type="InterPro" id="IPR000792">
    <property type="entry name" value="Tscrpt_reg_LuxR_C"/>
</dbReference>
<sequence>MTSFGLRGPALALFMLVTLIQVLSTVFFIFKLLSEVFYWQAPLIPWELQETLEILCSVGLLAGVVSSVVLLRLSFRRVNRIQTQLDATTGQFETLVASQFTEWALTPTERHVALLVIKGFSNPEIAGLRGTSESTVKSQLTAIFRKSGLSSRQQLVSCVIEDILVALKVD</sequence>
<evidence type="ECO:0000256" key="2">
    <source>
        <dbReference type="ARBA" id="ARBA00023125"/>
    </source>
</evidence>
<dbReference type="Pfam" id="PF00196">
    <property type="entry name" value="GerE"/>
    <property type="match status" value="1"/>
</dbReference>